<gene>
    <name evidence="2" type="ORF">C2L64_05670</name>
</gene>
<dbReference type="Pfam" id="PF12762">
    <property type="entry name" value="DDE_Tnp_IS1595"/>
    <property type="match status" value="1"/>
</dbReference>
<dbReference type="NCBIfam" id="NF033547">
    <property type="entry name" value="transpos_IS1595"/>
    <property type="match status" value="1"/>
</dbReference>
<dbReference type="KEGG" id="phs:C2L64_05670"/>
<protein>
    <submittedName>
        <fullName evidence="2">IS1595 family transposase</fullName>
    </submittedName>
</protein>
<reference evidence="2 3" key="1">
    <citation type="submission" date="2018-01" db="EMBL/GenBank/DDBJ databases">
        <title>Species boundaries and ecological features among Paraburkholderia terrae DSMZ17804T, P. hospita DSMZ17164T and P. caribensis DSMZ13236T.</title>
        <authorList>
            <person name="Pratama A.A."/>
        </authorList>
    </citation>
    <scope>NUCLEOTIDE SEQUENCE [LARGE SCALE GENOMIC DNA]</scope>
    <source>
        <strain evidence="2 3">DSM 17164</strain>
    </source>
</reference>
<evidence type="ECO:0000259" key="1">
    <source>
        <dbReference type="SMART" id="SM01126"/>
    </source>
</evidence>
<sequence>MSEAQHTPVAGQDYPQTWSQFEDWFSSEYDCLRYLERLRWREGFVCPRCGCRDEPYRANRARLVCRACRLQCTVTSGTIFDKTRTPLKVWLAAAWYITSQKSGVSALGLQRVLGLGSYQTAWTMLHRFRRAMVRPGREQLKGLVEVDQSYLAIRENRETPSGKPSKKRTTKALIVIAVEILEPRGFGRIRLKRIDRERVADVLPFVKSVVAPGSVIRTDGSPMYFSLEHHYAHDRVVVTSIADGERPPAHVPLPGVHRVASLLKRWLLGTHQGAVKPDQLDHYLDEFVFRFNRRTSRSRGLLFYRLLEQALATAPITYDNVVVNKSRRKDHQPPRCEIVELDG</sequence>
<evidence type="ECO:0000313" key="3">
    <source>
        <dbReference type="Proteomes" id="UP000236649"/>
    </source>
</evidence>
<evidence type="ECO:0000313" key="2">
    <source>
        <dbReference type="EMBL" id="AUT67880.1"/>
    </source>
</evidence>
<organism evidence="2 3">
    <name type="scientific">Paraburkholderia hospita</name>
    <dbReference type="NCBI Taxonomy" id="169430"/>
    <lineage>
        <taxon>Bacteria</taxon>
        <taxon>Pseudomonadati</taxon>
        <taxon>Pseudomonadota</taxon>
        <taxon>Betaproteobacteria</taxon>
        <taxon>Burkholderiales</taxon>
        <taxon>Burkholderiaceae</taxon>
        <taxon>Paraburkholderia</taxon>
    </lineage>
</organism>
<dbReference type="RefSeq" id="WP_090835661.1">
    <property type="nucleotide sequence ID" value="NZ_CADFGJ010000009.1"/>
</dbReference>
<feature type="domain" description="ISXO2-like transposase" evidence="1">
    <location>
        <begin position="139"/>
        <end position="292"/>
    </location>
</feature>
<dbReference type="Proteomes" id="UP000236649">
    <property type="component" value="Chromosome 1"/>
</dbReference>
<dbReference type="PANTHER" id="PTHR47163">
    <property type="entry name" value="DDE_TNP_IS1595 DOMAIN-CONTAINING PROTEIN"/>
    <property type="match status" value="1"/>
</dbReference>
<name>A0AAN1J5K6_9BURK</name>
<dbReference type="PANTHER" id="PTHR47163:SF2">
    <property type="entry name" value="SI:DKEY-17M8.2"/>
    <property type="match status" value="1"/>
</dbReference>
<dbReference type="SMART" id="SM01126">
    <property type="entry name" value="DDE_Tnp_IS1595"/>
    <property type="match status" value="1"/>
</dbReference>
<accession>A0AAN1J5K6</accession>
<dbReference type="Pfam" id="PF12760">
    <property type="entry name" value="Zn_ribbon_IS1595"/>
    <property type="match status" value="1"/>
</dbReference>
<dbReference type="InterPro" id="IPR024445">
    <property type="entry name" value="Tnp_ISXO2-like"/>
</dbReference>
<dbReference type="InterPro" id="IPR053164">
    <property type="entry name" value="IS1016-like_transposase"/>
</dbReference>
<dbReference type="EMBL" id="CP026105">
    <property type="protein sequence ID" value="AUT67880.1"/>
    <property type="molecule type" value="Genomic_DNA"/>
</dbReference>
<proteinExistence type="predicted"/>
<dbReference type="InterPro" id="IPR024442">
    <property type="entry name" value="Transposase_Zn_ribbon"/>
</dbReference>
<dbReference type="AlphaFoldDB" id="A0AAN1J5K6"/>
<dbReference type="GeneID" id="55527831"/>